<feature type="region of interest" description="Disordered" evidence="1">
    <location>
        <begin position="118"/>
        <end position="138"/>
    </location>
</feature>
<feature type="compositionally biased region" description="Polar residues" evidence="1">
    <location>
        <begin position="175"/>
        <end position="185"/>
    </location>
</feature>
<feature type="region of interest" description="Disordered" evidence="1">
    <location>
        <begin position="726"/>
        <end position="745"/>
    </location>
</feature>
<sequence>MGSQVTMKVRFVICPKCRQLLFELPDLGVYKCGGCDTTLQGEVPTYAHETNGIREYKFLTILVLLAAKHKKDDKKCTKSSPAETVSSQSPELVNSFQDKKALRNSSQRLLLPSAYELSSSHNSEIDNDDSGNNTEQPIVSKEICSFTELTSHENEEISPQDGISGKANEAEEADSNFSIPNTNNLPARRISSPHVTTLMQTHEYIPPHTSETPFSEQEQFNVRSLGNFDGLRSANAEETSDVIFPGSELSMHGDLPKSPTTRSSRAYDGSVSSCDGTDDHVPDQYPQTSTRALLNSHDSSDFVVSEQTPSIEKIIPKGTVRSNLEMQKARSFLSAESSSRYLQAKQKPMKQEHPIRLARSEHSSVLSHLRGSCTRCENGSTSKHGHACYKQRYLVSDKHQYSEQDKMELLNIVCELRDQLCRTRNQIGKENGRVHLMSSWKDKDCPTFCGCEAANARQTHHNLYYSDCLRRCRGGKSGSQQCLLSQIPFSQGCMDKEQQFDYSCFHCHPQEWPYAVQMPPFVCYSQGLYRACPGCKCHRTYCFASAHPSPQHSISPFPSCGRDRAPGDQRRKDHEMKKLHMREISLHAKRHLRPIAGGSPLISCHNCSKLLQLPADFLLFKRRCHHLKCGACSEVLKFSLENQTHVAPYTPHITATPPTEVDNNGAAIGGRNPSSSSGCSHGDPVSCSDYSGLSFSKSCSTEGGPIYLTSSSNAAHGEVNYKMAQFSSSSEPMGETKKHALKQSQSSYNRTFETYKTETEDKKLVKQNEHTGASSRMLKLSEVDQLRPMSTSPLHRLMGYSSPGALIYGSGAGRSTDSLEENKGIGNSLRP</sequence>
<feature type="region of interest" description="Disordered" evidence="1">
    <location>
        <begin position="807"/>
        <end position="831"/>
    </location>
</feature>
<evidence type="ECO:0000313" key="5">
    <source>
        <dbReference type="Proteomes" id="UP001370490"/>
    </source>
</evidence>
<dbReference type="GO" id="GO:1900150">
    <property type="term" value="P:regulation of defense response to fungus"/>
    <property type="evidence" value="ECO:0007669"/>
    <property type="project" value="InterPro"/>
</dbReference>
<name>A0AAN8ZC68_9MAGN</name>
<proteinExistence type="predicted"/>
<dbReference type="PANTHER" id="PTHR31105">
    <property type="entry name" value="EXTRA-LARGE G-PROTEIN-LIKE"/>
    <property type="match status" value="1"/>
</dbReference>
<evidence type="ECO:0000259" key="3">
    <source>
        <dbReference type="Pfam" id="PF22910"/>
    </source>
</evidence>
<dbReference type="EMBL" id="JBAMMX010000013">
    <property type="protein sequence ID" value="KAK6929580.1"/>
    <property type="molecule type" value="Genomic_DNA"/>
</dbReference>
<feature type="region of interest" description="Disordered" evidence="1">
    <location>
        <begin position="243"/>
        <end position="280"/>
    </location>
</feature>
<dbReference type="AlphaFoldDB" id="A0AAN8ZC68"/>
<dbReference type="Pfam" id="PF22910">
    <property type="entry name" value="EDR4-like_1st"/>
    <property type="match status" value="1"/>
</dbReference>
<protein>
    <submittedName>
        <fullName evidence="4">Zinc-ribbon domain, plant</fullName>
    </submittedName>
</protein>
<comment type="caution">
    <text evidence="4">The sequence shown here is derived from an EMBL/GenBank/DDBJ whole genome shotgun (WGS) entry which is preliminary data.</text>
</comment>
<dbReference type="Proteomes" id="UP001370490">
    <property type="component" value="Unassembled WGS sequence"/>
</dbReference>
<feature type="domain" description="Probable zinc-ribbon" evidence="2">
    <location>
        <begin position="596"/>
        <end position="640"/>
    </location>
</feature>
<accession>A0AAN8ZC68</accession>
<feature type="domain" description="Enhanced disease resistance 4-like N-terminal" evidence="3">
    <location>
        <begin position="8"/>
        <end position="40"/>
    </location>
</feature>
<keyword evidence="5" id="KW-1185">Reference proteome</keyword>
<dbReference type="InterPro" id="IPR040244">
    <property type="entry name" value="EDR4-like"/>
</dbReference>
<evidence type="ECO:0000313" key="4">
    <source>
        <dbReference type="EMBL" id="KAK6929580.1"/>
    </source>
</evidence>
<evidence type="ECO:0000256" key="1">
    <source>
        <dbReference type="SAM" id="MobiDB-lite"/>
    </source>
</evidence>
<dbReference type="InterPro" id="IPR055126">
    <property type="entry name" value="EDR4-like_N"/>
</dbReference>
<dbReference type="PANTHER" id="PTHR31105:SF38">
    <property type="entry name" value="PROTEIN ENHANCED DISEASE RESISTANCE 4"/>
    <property type="match status" value="1"/>
</dbReference>
<feature type="region of interest" description="Disordered" evidence="1">
    <location>
        <begin position="649"/>
        <end position="680"/>
    </location>
</feature>
<feature type="region of interest" description="Disordered" evidence="1">
    <location>
        <begin position="151"/>
        <end position="189"/>
    </location>
</feature>
<feature type="compositionally biased region" description="Polar residues" evidence="1">
    <location>
        <begin position="258"/>
        <end position="275"/>
    </location>
</feature>
<dbReference type="Pfam" id="PF11331">
    <property type="entry name" value="Zn_ribbon_12"/>
    <property type="match status" value="1"/>
</dbReference>
<organism evidence="4 5">
    <name type="scientific">Dillenia turbinata</name>
    <dbReference type="NCBI Taxonomy" id="194707"/>
    <lineage>
        <taxon>Eukaryota</taxon>
        <taxon>Viridiplantae</taxon>
        <taxon>Streptophyta</taxon>
        <taxon>Embryophyta</taxon>
        <taxon>Tracheophyta</taxon>
        <taxon>Spermatophyta</taxon>
        <taxon>Magnoliopsida</taxon>
        <taxon>eudicotyledons</taxon>
        <taxon>Gunneridae</taxon>
        <taxon>Pentapetalae</taxon>
        <taxon>Dilleniales</taxon>
        <taxon>Dilleniaceae</taxon>
        <taxon>Dillenia</taxon>
    </lineage>
</organism>
<reference evidence="4 5" key="1">
    <citation type="submission" date="2023-12" db="EMBL/GenBank/DDBJ databases">
        <title>A high-quality genome assembly for Dillenia turbinata (Dilleniales).</title>
        <authorList>
            <person name="Chanderbali A."/>
        </authorList>
    </citation>
    <scope>NUCLEOTIDE SEQUENCE [LARGE SCALE GENOMIC DNA]</scope>
    <source>
        <strain evidence="4">LSX21</strain>
        <tissue evidence="4">Leaf</tissue>
    </source>
</reference>
<dbReference type="InterPro" id="IPR021480">
    <property type="entry name" value="Zinc_ribbon_12"/>
</dbReference>
<evidence type="ECO:0000259" key="2">
    <source>
        <dbReference type="Pfam" id="PF11331"/>
    </source>
</evidence>
<gene>
    <name evidence="4" type="ORF">RJ641_005785</name>
</gene>